<dbReference type="STRING" id="449.LHA_1624"/>
<dbReference type="Proteomes" id="UP000032803">
    <property type="component" value="Chromosome I"/>
</dbReference>
<reference evidence="2" key="1">
    <citation type="submission" date="2014-09" db="EMBL/GenBank/DDBJ databases">
        <authorList>
            <person name="Gomez-Valero L."/>
        </authorList>
    </citation>
    <scope>NUCLEOTIDE SEQUENCE [LARGE SCALE GENOMIC DNA]</scope>
    <source>
        <strain evidence="2">ATCC35250</strain>
    </source>
</reference>
<proteinExistence type="predicted"/>
<dbReference type="KEGG" id="lha:LHA_1624"/>
<evidence type="ECO:0000313" key="1">
    <source>
        <dbReference type="EMBL" id="CEK10664.1"/>
    </source>
</evidence>
<sequence>MPRLILHYAAKHNIGDANLRLSNQQYDVIAAFYFMLQLSLIETEGPRLVAFYKGTERAVPLDLAVDHFPYLIEELVNNFNEKLSLRLTINWLNEANSEEMNYLLLTNNSAVRSYSEGYDFNNYPLGKTGAHRFEASNVVTKVMFAGGDSRSSNAEKILEQRIYRSIKQVMQYDLNASLNRLYQNIETKLAQHPHYPEDFKKACEAIATLVSRLQDNEQLTPNESIDLMQRTVRLIDNPEEYKNFLRAAKNYRMISQGELSAYIMLIAGWAAKIMTANCIGNAWIKLANEKLELIAATQELAETSELCLINPH</sequence>
<organism evidence="1 2">
    <name type="scientific">Legionella hackeliae</name>
    <dbReference type="NCBI Taxonomy" id="449"/>
    <lineage>
        <taxon>Bacteria</taxon>
        <taxon>Pseudomonadati</taxon>
        <taxon>Pseudomonadota</taxon>
        <taxon>Gammaproteobacteria</taxon>
        <taxon>Legionellales</taxon>
        <taxon>Legionellaceae</taxon>
        <taxon>Legionella</taxon>
    </lineage>
</organism>
<dbReference type="AlphaFoldDB" id="A0A0A8UV83"/>
<name>A0A0A8UV83_LEGHA</name>
<dbReference type="EMBL" id="LN681225">
    <property type="protein sequence ID" value="CEK10664.1"/>
    <property type="molecule type" value="Genomic_DNA"/>
</dbReference>
<evidence type="ECO:0000313" key="2">
    <source>
        <dbReference type="Proteomes" id="UP000032803"/>
    </source>
</evidence>
<gene>
    <name evidence="1" type="ORF">LHA_1624</name>
</gene>
<dbReference type="RefSeq" id="WP_231861994.1">
    <property type="nucleotide sequence ID" value="NZ_LN681225.1"/>
</dbReference>
<keyword evidence="2" id="KW-1185">Reference proteome</keyword>
<dbReference type="PATRIC" id="fig|449.7.peg.2017"/>
<accession>A0A0A8UV83</accession>
<protein>
    <submittedName>
        <fullName evidence="1">Uncharacterized protein</fullName>
    </submittedName>
</protein>
<dbReference type="HOGENOM" id="CLU_058801_0_0_6"/>